<evidence type="ECO:0000256" key="1">
    <source>
        <dbReference type="SAM" id="Phobius"/>
    </source>
</evidence>
<comment type="caution">
    <text evidence="2">The sequence shown here is derived from an EMBL/GenBank/DDBJ whole genome shotgun (WGS) entry which is preliminary data.</text>
</comment>
<feature type="transmembrane region" description="Helical" evidence="1">
    <location>
        <begin position="187"/>
        <end position="212"/>
    </location>
</feature>
<feature type="transmembrane region" description="Helical" evidence="1">
    <location>
        <begin position="291"/>
        <end position="316"/>
    </location>
</feature>
<protein>
    <submittedName>
        <fullName evidence="2">Uncharacterized protein</fullName>
    </submittedName>
</protein>
<dbReference type="EMBL" id="JRHO01000013">
    <property type="protein sequence ID" value="KGK98715.1"/>
    <property type="molecule type" value="Genomic_DNA"/>
</dbReference>
<accession>A0A099T0L1</accession>
<keyword evidence="1" id="KW-0472">Membrane</keyword>
<organism evidence="2 3">
    <name type="scientific">Methanococcoides methylutens</name>
    <dbReference type="NCBI Taxonomy" id="2226"/>
    <lineage>
        <taxon>Archaea</taxon>
        <taxon>Methanobacteriati</taxon>
        <taxon>Methanobacteriota</taxon>
        <taxon>Stenosarchaea group</taxon>
        <taxon>Methanomicrobia</taxon>
        <taxon>Methanosarcinales</taxon>
        <taxon>Methanosarcinaceae</taxon>
        <taxon>Methanococcoides</taxon>
    </lineage>
</organism>
<keyword evidence="1" id="KW-0812">Transmembrane</keyword>
<dbReference type="AlphaFoldDB" id="A0A099T0L1"/>
<keyword evidence="1" id="KW-1133">Transmembrane helix</keyword>
<feature type="transmembrane region" description="Helical" evidence="1">
    <location>
        <begin position="152"/>
        <end position="171"/>
    </location>
</feature>
<gene>
    <name evidence="2" type="ORF">LI82_07675</name>
</gene>
<sequence length="326" mass="37469">MGINSLTASSADSLFLFTNIDMVIILLLSLSLLALNYYLLNKKSCFEEDSHKFAYYILNFVGFCVLFLALLGFFKDPEFNTGYTFILFSEGLFWYSLRLSRKEEIQSSYGDKEYTYNSLISYMHTSLVGSLYMFFAIGTYIINNFTISENSILIFSTMLLISVIKVFYGIYMDDKGDVHYHFWQLHIYAYIFVIISVFLSATTFLLSLLFSLNGYLLGTFSANEISQNGNKKFHNLTFSALILFLAISGFYLMINNSSYSPLLPLLPVALLMARTLVQFKEKDYSDESQDTVWGLSIITCVILYLALTWNVFYMLMLDFYNAVLPL</sequence>
<dbReference type="Proteomes" id="UP000029859">
    <property type="component" value="Unassembled WGS sequence"/>
</dbReference>
<name>A0A099T0L1_METMT</name>
<dbReference type="RefSeq" id="WP_048194583.1">
    <property type="nucleotide sequence ID" value="NZ_CAAGSM010000012.1"/>
</dbReference>
<evidence type="ECO:0000313" key="2">
    <source>
        <dbReference type="EMBL" id="KGK98715.1"/>
    </source>
</evidence>
<feature type="transmembrane region" description="Helical" evidence="1">
    <location>
        <begin position="233"/>
        <end position="254"/>
    </location>
</feature>
<feature type="transmembrane region" description="Helical" evidence="1">
    <location>
        <begin position="53"/>
        <end position="74"/>
    </location>
</feature>
<evidence type="ECO:0000313" key="3">
    <source>
        <dbReference type="Proteomes" id="UP000029859"/>
    </source>
</evidence>
<feature type="transmembrane region" description="Helical" evidence="1">
    <location>
        <begin position="20"/>
        <end position="41"/>
    </location>
</feature>
<feature type="transmembrane region" description="Helical" evidence="1">
    <location>
        <begin position="119"/>
        <end position="140"/>
    </location>
</feature>
<reference evidence="2 3" key="1">
    <citation type="submission" date="2014-09" db="EMBL/GenBank/DDBJ databases">
        <title>Draft genome sequence of an obligately methylotrophic methanogen, Methanococcoides methylutens, isolated from marine sediment.</title>
        <authorList>
            <person name="Guan Y."/>
            <person name="Ngugi D.K."/>
            <person name="Blom J."/>
            <person name="Ali S."/>
            <person name="Ferry J.G."/>
            <person name="Stingl U."/>
        </authorList>
    </citation>
    <scope>NUCLEOTIDE SEQUENCE [LARGE SCALE GENOMIC DNA]</scope>
    <source>
        <strain evidence="2 3">DSM 2657</strain>
    </source>
</reference>
<proteinExistence type="predicted"/>
<keyword evidence="3" id="KW-1185">Reference proteome</keyword>